<dbReference type="InterPro" id="IPR016032">
    <property type="entry name" value="Sig_transdc_resp-reg_C-effctor"/>
</dbReference>
<dbReference type="PANTHER" id="PTHR48111:SF4">
    <property type="entry name" value="DNA-BINDING DUAL TRANSCRIPTIONAL REGULATOR OMPR"/>
    <property type="match status" value="1"/>
</dbReference>
<evidence type="ECO:0000259" key="8">
    <source>
        <dbReference type="PROSITE" id="PS50110"/>
    </source>
</evidence>
<dbReference type="InterPro" id="IPR036388">
    <property type="entry name" value="WH-like_DNA-bd_sf"/>
</dbReference>
<keyword evidence="2" id="KW-0902">Two-component regulatory system</keyword>
<feature type="domain" description="OmpR/PhoB-type" evidence="9">
    <location>
        <begin position="120"/>
        <end position="219"/>
    </location>
</feature>
<evidence type="ECO:0000256" key="7">
    <source>
        <dbReference type="PROSITE-ProRule" id="PRU01091"/>
    </source>
</evidence>
<evidence type="ECO:0000259" key="9">
    <source>
        <dbReference type="PROSITE" id="PS51755"/>
    </source>
</evidence>
<dbReference type="Pfam" id="PF00486">
    <property type="entry name" value="Trans_reg_C"/>
    <property type="match status" value="1"/>
</dbReference>
<keyword evidence="1 6" id="KW-0597">Phosphoprotein</keyword>
<keyword evidence="5" id="KW-0804">Transcription</keyword>
<dbReference type="GO" id="GO:0000976">
    <property type="term" value="F:transcription cis-regulatory region binding"/>
    <property type="evidence" value="ECO:0007669"/>
    <property type="project" value="TreeGrafter"/>
</dbReference>
<dbReference type="Gene3D" id="3.40.50.2300">
    <property type="match status" value="1"/>
</dbReference>
<reference evidence="10 11" key="1">
    <citation type="submission" date="2006-02" db="EMBL/GenBank/DDBJ databases">
        <authorList>
            <person name="Moran M.A."/>
            <person name="Kjelleberg S."/>
            <person name="Egan S."/>
            <person name="Saunders N."/>
            <person name="Thomas T."/>
            <person name="Ferriera S."/>
            <person name="Johnson J."/>
            <person name="Kravitz S."/>
            <person name="Halpern A."/>
            <person name="Remington K."/>
            <person name="Beeson K."/>
            <person name="Tran B."/>
            <person name="Rogers Y.-H."/>
            <person name="Friedman R."/>
            <person name="Venter J.C."/>
        </authorList>
    </citation>
    <scope>NUCLEOTIDE SEQUENCE [LARGE SCALE GENOMIC DNA]</scope>
    <source>
        <strain evidence="10 11">D2</strain>
    </source>
</reference>
<dbReference type="PROSITE" id="PS50110">
    <property type="entry name" value="RESPONSE_REGULATORY"/>
    <property type="match status" value="1"/>
</dbReference>
<feature type="domain" description="Response regulatory" evidence="8">
    <location>
        <begin position="3"/>
        <end position="116"/>
    </location>
</feature>
<evidence type="ECO:0000256" key="4">
    <source>
        <dbReference type="ARBA" id="ARBA00023125"/>
    </source>
</evidence>
<dbReference type="EMBL" id="AAOH01000001">
    <property type="protein sequence ID" value="EAR30562.1"/>
    <property type="molecule type" value="Genomic_DNA"/>
</dbReference>
<evidence type="ECO:0000256" key="6">
    <source>
        <dbReference type="PROSITE-ProRule" id="PRU00169"/>
    </source>
</evidence>
<evidence type="ECO:0000256" key="2">
    <source>
        <dbReference type="ARBA" id="ARBA00023012"/>
    </source>
</evidence>
<dbReference type="Gene3D" id="1.10.10.10">
    <property type="entry name" value="Winged helix-like DNA-binding domain superfamily/Winged helix DNA-binding domain"/>
    <property type="match status" value="1"/>
</dbReference>
<dbReference type="CDD" id="cd00383">
    <property type="entry name" value="trans_reg_C"/>
    <property type="match status" value="1"/>
</dbReference>
<keyword evidence="11" id="KW-1185">Reference proteome</keyword>
<dbReference type="Proteomes" id="UP000006201">
    <property type="component" value="Unassembled WGS sequence"/>
</dbReference>
<evidence type="ECO:0000313" key="10">
    <source>
        <dbReference type="EMBL" id="EAR30562.1"/>
    </source>
</evidence>
<dbReference type="GO" id="GO:0000156">
    <property type="term" value="F:phosphorelay response regulator activity"/>
    <property type="evidence" value="ECO:0007669"/>
    <property type="project" value="TreeGrafter"/>
</dbReference>
<dbReference type="InterPro" id="IPR001867">
    <property type="entry name" value="OmpR/PhoB-type_DNA-bd"/>
</dbReference>
<dbReference type="eggNOG" id="COG0745">
    <property type="taxonomic scope" value="Bacteria"/>
</dbReference>
<dbReference type="AlphaFoldDB" id="A4C4T0"/>
<proteinExistence type="predicted"/>
<comment type="caution">
    <text evidence="10">The sequence shown here is derived from an EMBL/GenBank/DDBJ whole genome shotgun (WGS) entry which is preliminary data.</text>
</comment>
<dbReference type="OrthoDB" id="9802426at2"/>
<dbReference type="InterPro" id="IPR011006">
    <property type="entry name" value="CheY-like_superfamily"/>
</dbReference>
<dbReference type="RefSeq" id="WP_009836860.1">
    <property type="nucleotide sequence ID" value="NZ_AAOH01000001.1"/>
</dbReference>
<name>A4C4T0_9GAMM</name>
<feature type="DNA-binding region" description="OmpR/PhoB-type" evidence="7">
    <location>
        <begin position="120"/>
        <end position="219"/>
    </location>
</feature>
<gene>
    <name evidence="10" type="ORF">PTD2_03296</name>
</gene>
<keyword evidence="3" id="KW-0805">Transcription regulation</keyword>
<feature type="modified residue" description="4-aspartylphosphate" evidence="6">
    <location>
        <position position="52"/>
    </location>
</feature>
<dbReference type="Gene3D" id="6.10.250.690">
    <property type="match status" value="1"/>
</dbReference>
<protein>
    <submittedName>
        <fullName evidence="10">Response regulator receiver domain protein (CheY-like)</fullName>
    </submittedName>
</protein>
<evidence type="ECO:0000256" key="5">
    <source>
        <dbReference type="ARBA" id="ARBA00023163"/>
    </source>
</evidence>
<dbReference type="SUPFAM" id="SSF46894">
    <property type="entry name" value="C-terminal effector domain of the bipartite response regulators"/>
    <property type="match status" value="1"/>
</dbReference>
<accession>A4C4T0</accession>
<dbReference type="HOGENOM" id="CLU_000445_30_4_6"/>
<dbReference type="GO" id="GO:0006355">
    <property type="term" value="P:regulation of DNA-templated transcription"/>
    <property type="evidence" value="ECO:0007669"/>
    <property type="project" value="InterPro"/>
</dbReference>
<dbReference type="GO" id="GO:0032993">
    <property type="term" value="C:protein-DNA complex"/>
    <property type="evidence" value="ECO:0007669"/>
    <property type="project" value="TreeGrafter"/>
</dbReference>
<dbReference type="SMART" id="SM00862">
    <property type="entry name" value="Trans_reg_C"/>
    <property type="match status" value="1"/>
</dbReference>
<evidence type="ECO:0000256" key="1">
    <source>
        <dbReference type="ARBA" id="ARBA00022553"/>
    </source>
</evidence>
<organism evidence="10 11">
    <name type="scientific">Pseudoalteromonas tunicata D2</name>
    <dbReference type="NCBI Taxonomy" id="87626"/>
    <lineage>
        <taxon>Bacteria</taxon>
        <taxon>Pseudomonadati</taxon>
        <taxon>Pseudomonadota</taxon>
        <taxon>Gammaproteobacteria</taxon>
        <taxon>Alteromonadales</taxon>
        <taxon>Pseudoalteromonadaceae</taxon>
        <taxon>Pseudoalteromonas</taxon>
    </lineage>
</organism>
<dbReference type="Pfam" id="PF00072">
    <property type="entry name" value="Response_reg"/>
    <property type="match status" value="1"/>
</dbReference>
<dbReference type="InterPro" id="IPR039420">
    <property type="entry name" value="WalR-like"/>
</dbReference>
<dbReference type="STRING" id="87626.PTD2_03296"/>
<dbReference type="SUPFAM" id="SSF52172">
    <property type="entry name" value="CheY-like"/>
    <property type="match status" value="1"/>
</dbReference>
<dbReference type="SMART" id="SM00448">
    <property type="entry name" value="REC"/>
    <property type="match status" value="1"/>
</dbReference>
<evidence type="ECO:0000313" key="11">
    <source>
        <dbReference type="Proteomes" id="UP000006201"/>
    </source>
</evidence>
<sequence>MQKILIVEDDLSIAQGIELFFRANQFDTLHIDDGDLVVNAVKHYQPDLILLDLMLPNKDGMACCQAIRLFSDVPIVMLTAIVEQQKKLQGLQLGIDDYICKPFDAMEVVLRAKAILKRSIGQVQYNTLALNADALEIKTPLGVVSLSHSEFSLFELLFINHERIFSRDKIIELAYPELHDINDRTIDSHIKNIRKKFKVTLNAVAPIESVYGAGYRINIALFGSIPN</sequence>
<dbReference type="InterPro" id="IPR001789">
    <property type="entry name" value="Sig_transdc_resp-reg_receiver"/>
</dbReference>
<dbReference type="PANTHER" id="PTHR48111">
    <property type="entry name" value="REGULATOR OF RPOS"/>
    <property type="match status" value="1"/>
</dbReference>
<dbReference type="PROSITE" id="PS51755">
    <property type="entry name" value="OMPR_PHOB"/>
    <property type="match status" value="1"/>
</dbReference>
<evidence type="ECO:0000256" key="3">
    <source>
        <dbReference type="ARBA" id="ARBA00023015"/>
    </source>
</evidence>
<dbReference type="GO" id="GO:0005829">
    <property type="term" value="C:cytosol"/>
    <property type="evidence" value="ECO:0007669"/>
    <property type="project" value="TreeGrafter"/>
</dbReference>
<keyword evidence="4 7" id="KW-0238">DNA-binding</keyword>